<evidence type="ECO:0000313" key="9">
    <source>
        <dbReference type="EMBL" id="KAH7130020.1"/>
    </source>
</evidence>
<comment type="caution">
    <text evidence="9">The sequence shown here is derived from an EMBL/GenBank/DDBJ whole genome shotgun (WGS) entry which is preliminary data.</text>
</comment>
<keyword evidence="2" id="KW-0479">Metal-binding</keyword>
<dbReference type="InterPro" id="IPR051059">
    <property type="entry name" value="VerF-like"/>
</dbReference>
<dbReference type="PANTHER" id="PTHR40626">
    <property type="entry name" value="MIP31509P"/>
    <property type="match status" value="1"/>
</dbReference>
<sequence>MHGDDMFAPLFMDQNYAGTVPMNTITFTGEWEPASVQSSALVQTILEKAIALQISAQEQTDIQHHLNFLFTPSKITELVNLYFEFWHPHCPIVHQPSFSIDTAPIPLLLAVSLMGAMYSQVEREVNTAKVLLDLAELVIYSQEDLTDELEIKQMLRASTILADQKVSMSPLTFPHLHAAYLMVVIQFWAGNMAARKRAYETRFGVVVKIGRRLGLTKVRHDLDDIVDEGLWIQKESNIRLISMMTLLDCAFSFFVNFSCRLTLFELKFDLPCEEIFFSSLHPFQERSFTFSRRITVYEAFQSLFPQQKLTSDMTNSGKKSNPLGLNPMDMFILIHLLYVYTLTHITLFSTSFPHTRPSSPNLSDTSTPGTATGVAPNLPTSTDTTLTLIKAALSCWCSLWTAIRSNIPRYAWTSLGFFRNGYNYWLVTQLLINNRGSADLMKGMEVGCEDTLKALKGLLMEGVGEG</sequence>
<evidence type="ECO:0000256" key="4">
    <source>
        <dbReference type="ARBA" id="ARBA00022771"/>
    </source>
</evidence>
<dbReference type="EMBL" id="JAGMWT010000004">
    <property type="protein sequence ID" value="KAH7130020.1"/>
    <property type="molecule type" value="Genomic_DNA"/>
</dbReference>
<dbReference type="PANTHER" id="PTHR40626:SF8">
    <property type="entry name" value="C2H2 FINGER DOMAIN TRANSCRIPTION FACTOR (EUROFUNG)-RELATED"/>
    <property type="match status" value="1"/>
</dbReference>
<evidence type="ECO:0000256" key="5">
    <source>
        <dbReference type="ARBA" id="ARBA00022833"/>
    </source>
</evidence>
<feature type="compositionally biased region" description="Polar residues" evidence="7">
    <location>
        <begin position="354"/>
        <end position="370"/>
    </location>
</feature>
<evidence type="ECO:0000313" key="10">
    <source>
        <dbReference type="Proteomes" id="UP000700596"/>
    </source>
</evidence>
<dbReference type="OrthoDB" id="654211at2759"/>
<comment type="subcellular location">
    <subcellularLocation>
        <location evidence="1">Nucleus</location>
    </subcellularLocation>
</comment>
<dbReference type="AlphaFoldDB" id="A0A9P9E116"/>
<evidence type="ECO:0000256" key="3">
    <source>
        <dbReference type="ARBA" id="ARBA00022737"/>
    </source>
</evidence>
<dbReference type="GO" id="GO:0000785">
    <property type="term" value="C:chromatin"/>
    <property type="evidence" value="ECO:0007669"/>
    <property type="project" value="TreeGrafter"/>
</dbReference>
<feature type="region of interest" description="Disordered" evidence="7">
    <location>
        <begin position="354"/>
        <end position="378"/>
    </location>
</feature>
<dbReference type="GO" id="GO:0000981">
    <property type="term" value="F:DNA-binding transcription factor activity, RNA polymerase II-specific"/>
    <property type="evidence" value="ECO:0007669"/>
    <property type="project" value="InterPro"/>
</dbReference>
<evidence type="ECO:0000256" key="1">
    <source>
        <dbReference type="ARBA" id="ARBA00004123"/>
    </source>
</evidence>
<dbReference type="InterPro" id="IPR007219">
    <property type="entry name" value="XnlR_reg_dom"/>
</dbReference>
<dbReference type="GO" id="GO:0000978">
    <property type="term" value="F:RNA polymerase II cis-regulatory region sequence-specific DNA binding"/>
    <property type="evidence" value="ECO:0007669"/>
    <property type="project" value="InterPro"/>
</dbReference>
<dbReference type="Proteomes" id="UP000700596">
    <property type="component" value="Unassembled WGS sequence"/>
</dbReference>
<keyword evidence="10" id="KW-1185">Reference proteome</keyword>
<evidence type="ECO:0000256" key="2">
    <source>
        <dbReference type="ARBA" id="ARBA00022723"/>
    </source>
</evidence>
<dbReference type="Pfam" id="PF04082">
    <property type="entry name" value="Fungal_trans"/>
    <property type="match status" value="1"/>
</dbReference>
<dbReference type="GO" id="GO:0005634">
    <property type="term" value="C:nucleus"/>
    <property type="evidence" value="ECO:0007669"/>
    <property type="project" value="UniProtKB-SubCell"/>
</dbReference>
<dbReference type="GO" id="GO:0006351">
    <property type="term" value="P:DNA-templated transcription"/>
    <property type="evidence" value="ECO:0007669"/>
    <property type="project" value="InterPro"/>
</dbReference>
<name>A0A9P9E116_9PLEO</name>
<accession>A0A9P9E116</accession>
<proteinExistence type="predicted"/>
<keyword evidence="3" id="KW-0677">Repeat</keyword>
<gene>
    <name evidence="9" type="ORF">B0J11DRAFT_242926</name>
</gene>
<protein>
    <recommendedName>
        <fullName evidence="8">Xylanolytic transcriptional activator regulatory domain-containing protein</fullName>
    </recommendedName>
</protein>
<keyword evidence="6" id="KW-0539">Nucleus</keyword>
<evidence type="ECO:0000259" key="8">
    <source>
        <dbReference type="Pfam" id="PF04082"/>
    </source>
</evidence>
<keyword evidence="4" id="KW-0863">Zinc-finger</keyword>
<dbReference type="GO" id="GO:0008270">
    <property type="term" value="F:zinc ion binding"/>
    <property type="evidence" value="ECO:0007669"/>
    <property type="project" value="UniProtKB-KW"/>
</dbReference>
<feature type="domain" description="Xylanolytic transcriptional activator regulatory" evidence="8">
    <location>
        <begin position="80"/>
        <end position="312"/>
    </location>
</feature>
<evidence type="ECO:0000256" key="7">
    <source>
        <dbReference type="SAM" id="MobiDB-lite"/>
    </source>
</evidence>
<evidence type="ECO:0000256" key="6">
    <source>
        <dbReference type="ARBA" id="ARBA00023242"/>
    </source>
</evidence>
<organism evidence="9 10">
    <name type="scientific">Dendryphion nanum</name>
    <dbReference type="NCBI Taxonomy" id="256645"/>
    <lineage>
        <taxon>Eukaryota</taxon>
        <taxon>Fungi</taxon>
        <taxon>Dikarya</taxon>
        <taxon>Ascomycota</taxon>
        <taxon>Pezizomycotina</taxon>
        <taxon>Dothideomycetes</taxon>
        <taxon>Pleosporomycetidae</taxon>
        <taxon>Pleosporales</taxon>
        <taxon>Torulaceae</taxon>
        <taxon>Dendryphion</taxon>
    </lineage>
</organism>
<reference evidence="9" key="1">
    <citation type="journal article" date="2021" name="Nat. Commun.">
        <title>Genetic determinants of endophytism in the Arabidopsis root mycobiome.</title>
        <authorList>
            <person name="Mesny F."/>
            <person name="Miyauchi S."/>
            <person name="Thiergart T."/>
            <person name="Pickel B."/>
            <person name="Atanasova L."/>
            <person name="Karlsson M."/>
            <person name="Huettel B."/>
            <person name="Barry K.W."/>
            <person name="Haridas S."/>
            <person name="Chen C."/>
            <person name="Bauer D."/>
            <person name="Andreopoulos W."/>
            <person name="Pangilinan J."/>
            <person name="LaButti K."/>
            <person name="Riley R."/>
            <person name="Lipzen A."/>
            <person name="Clum A."/>
            <person name="Drula E."/>
            <person name="Henrissat B."/>
            <person name="Kohler A."/>
            <person name="Grigoriev I.V."/>
            <person name="Martin F.M."/>
            <person name="Hacquard S."/>
        </authorList>
    </citation>
    <scope>NUCLEOTIDE SEQUENCE</scope>
    <source>
        <strain evidence="9">MPI-CAGE-CH-0243</strain>
    </source>
</reference>
<dbReference type="CDD" id="cd12148">
    <property type="entry name" value="fungal_TF_MHR"/>
    <property type="match status" value="1"/>
</dbReference>
<keyword evidence="5" id="KW-0862">Zinc</keyword>